<evidence type="ECO:0000259" key="1">
    <source>
        <dbReference type="Pfam" id="PF01636"/>
    </source>
</evidence>
<dbReference type="RefSeq" id="WP_307690796.1">
    <property type="nucleotide sequence ID" value="NZ_JAUSRO010000010.1"/>
</dbReference>
<dbReference type="SUPFAM" id="SSF56112">
    <property type="entry name" value="Protein kinase-like (PK-like)"/>
    <property type="match status" value="1"/>
</dbReference>
<name>A0ABT9SC72_9BURK</name>
<dbReference type="InterPro" id="IPR011009">
    <property type="entry name" value="Kinase-like_dom_sf"/>
</dbReference>
<dbReference type="Gene3D" id="3.30.200.20">
    <property type="entry name" value="Phosphorylase Kinase, domain 1"/>
    <property type="match status" value="1"/>
</dbReference>
<sequence length="334" mass="35804">MDAGSVAARLWPLVARWVPGATGVGDVKALAGGASQAIWSFDALTPEGAMPLVLRCAQQWSAEGQAGSVDMTTEAQLLRLAADGGVPVPVVRGVLAPADSLGEGFAMDRVAGEADGRTILRDPAFATVRPTLAATCGRLMARIHRMPSDRLPPLRFGQAADECRAWAARHRANGSARPVFEWALRWLAGHLPQKVAAPTLVHGDFRNGNLIVGPEGVRAVLDWELAHRGDPMEDLGWFCVNAWRFGHIDQPAGGFGSRAELFAGYEAESGLSVDPARVHFWEVFGNFKWGVVCDSMGLAFIRGTDRSLARAAVGRRASEAEIDLLHLLDPGHRP</sequence>
<dbReference type="EMBL" id="JAUSRO010000010">
    <property type="protein sequence ID" value="MDP9901007.1"/>
    <property type="molecule type" value="Genomic_DNA"/>
</dbReference>
<proteinExistence type="predicted"/>
<feature type="domain" description="Aminoglycoside phosphotransferase" evidence="1">
    <location>
        <begin position="29"/>
        <end position="267"/>
    </location>
</feature>
<keyword evidence="3" id="KW-1185">Reference proteome</keyword>
<evidence type="ECO:0000313" key="2">
    <source>
        <dbReference type="EMBL" id="MDP9901007.1"/>
    </source>
</evidence>
<keyword evidence="2" id="KW-0808">Transferase</keyword>
<dbReference type="InterPro" id="IPR051678">
    <property type="entry name" value="AGP_Transferase"/>
</dbReference>
<organism evidence="2 3">
    <name type="scientific">Variovorax ginsengisoli</name>
    <dbReference type="NCBI Taxonomy" id="363844"/>
    <lineage>
        <taxon>Bacteria</taxon>
        <taxon>Pseudomonadati</taxon>
        <taxon>Pseudomonadota</taxon>
        <taxon>Betaproteobacteria</taxon>
        <taxon>Burkholderiales</taxon>
        <taxon>Comamonadaceae</taxon>
        <taxon>Variovorax</taxon>
    </lineage>
</organism>
<keyword evidence="2" id="KW-0418">Kinase</keyword>
<gene>
    <name evidence="2" type="ORF">J2W36_003273</name>
</gene>
<dbReference type="PANTHER" id="PTHR21310">
    <property type="entry name" value="AMINOGLYCOSIDE PHOSPHOTRANSFERASE-RELATED-RELATED"/>
    <property type="match status" value="1"/>
</dbReference>
<reference evidence="2 3" key="1">
    <citation type="submission" date="2023-07" db="EMBL/GenBank/DDBJ databases">
        <title>Sorghum-associated microbial communities from plants grown in Nebraska, USA.</title>
        <authorList>
            <person name="Schachtman D."/>
        </authorList>
    </citation>
    <scope>NUCLEOTIDE SEQUENCE [LARGE SCALE GENOMIC DNA]</scope>
    <source>
        <strain evidence="2 3">DS1607</strain>
    </source>
</reference>
<accession>A0ABT9SC72</accession>
<comment type="caution">
    <text evidence="2">The sequence shown here is derived from an EMBL/GenBank/DDBJ whole genome shotgun (WGS) entry which is preliminary data.</text>
</comment>
<dbReference type="Gene3D" id="3.90.1200.10">
    <property type="match status" value="1"/>
</dbReference>
<dbReference type="Proteomes" id="UP001226867">
    <property type="component" value="Unassembled WGS sequence"/>
</dbReference>
<evidence type="ECO:0000313" key="3">
    <source>
        <dbReference type="Proteomes" id="UP001226867"/>
    </source>
</evidence>
<protein>
    <submittedName>
        <fullName evidence="2">Aminoglycoside phosphotransferase (APT) family kinase protein</fullName>
    </submittedName>
</protein>
<dbReference type="PANTHER" id="PTHR21310:SF57">
    <property type="entry name" value="BLR2944 PROTEIN"/>
    <property type="match status" value="1"/>
</dbReference>
<dbReference type="CDD" id="cd05154">
    <property type="entry name" value="ACAD10_11_N-like"/>
    <property type="match status" value="1"/>
</dbReference>
<dbReference type="InterPro" id="IPR002575">
    <property type="entry name" value="Aminoglycoside_PTrfase"/>
</dbReference>
<dbReference type="InterPro" id="IPR041726">
    <property type="entry name" value="ACAD10_11_N"/>
</dbReference>
<dbReference type="Pfam" id="PF01636">
    <property type="entry name" value="APH"/>
    <property type="match status" value="1"/>
</dbReference>
<dbReference type="GO" id="GO:0016301">
    <property type="term" value="F:kinase activity"/>
    <property type="evidence" value="ECO:0007669"/>
    <property type="project" value="UniProtKB-KW"/>
</dbReference>